<reference evidence="1 2" key="1">
    <citation type="submission" date="2023-03" db="EMBL/GenBank/DDBJ databases">
        <title>High recombination rates correlate with genetic variation in Cardiocondyla obscurior ants.</title>
        <authorList>
            <person name="Errbii M."/>
        </authorList>
    </citation>
    <scope>NUCLEOTIDE SEQUENCE [LARGE SCALE GENOMIC DNA]</scope>
    <source>
        <strain evidence="1">Alpha-2009</strain>
        <tissue evidence="1">Whole body</tissue>
    </source>
</reference>
<proteinExistence type="predicted"/>
<evidence type="ECO:0000313" key="2">
    <source>
        <dbReference type="Proteomes" id="UP001430953"/>
    </source>
</evidence>
<evidence type="ECO:0000313" key="1">
    <source>
        <dbReference type="EMBL" id="KAL0115776.1"/>
    </source>
</evidence>
<protein>
    <submittedName>
        <fullName evidence="1">Uncharacterized protein</fullName>
    </submittedName>
</protein>
<organism evidence="1 2">
    <name type="scientific">Cardiocondyla obscurior</name>
    <dbReference type="NCBI Taxonomy" id="286306"/>
    <lineage>
        <taxon>Eukaryota</taxon>
        <taxon>Metazoa</taxon>
        <taxon>Ecdysozoa</taxon>
        <taxon>Arthropoda</taxon>
        <taxon>Hexapoda</taxon>
        <taxon>Insecta</taxon>
        <taxon>Pterygota</taxon>
        <taxon>Neoptera</taxon>
        <taxon>Endopterygota</taxon>
        <taxon>Hymenoptera</taxon>
        <taxon>Apocrita</taxon>
        <taxon>Aculeata</taxon>
        <taxon>Formicoidea</taxon>
        <taxon>Formicidae</taxon>
        <taxon>Myrmicinae</taxon>
        <taxon>Cardiocondyla</taxon>
    </lineage>
</organism>
<sequence>MLYSLKFSSRGKHKRTDVRTTASPLLLRCSFGWRQVLRSERIMVYKLQRFLQYSTLYIPWRNAYLYRGMNHVVYIVIYCRPQNFRQNISHSVEHNKTSI</sequence>
<dbReference type="AlphaFoldDB" id="A0AAW2FIK1"/>
<name>A0AAW2FIK1_9HYME</name>
<dbReference type="Proteomes" id="UP001430953">
    <property type="component" value="Unassembled WGS sequence"/>
</dbReference>
<keyword evidence="2" id="KW-1185">Reference proteome</keyword>
<dbReference type="EMBL" id="JADYXP020000010">
    <property type="protein sequence ID" value="KAL0115776.1"/>
    <property type="molecule type" value="Genomic_DNA"/>
</dbReference>
<comment type="caution">
    <text evidence="1">The sequence shown here is derived from an EMBL/GenBank/DDBJ whole genome shotgun (WGS) entry which is preliminary data.</text>
</comment>
<gene>
    <name evidence="1" type="ORF">PUN28_010954</name>
</gene>
<accession>A0AAW2FIK1</accession>